<dbReference type="PROSITE" id="PS50011">
    <property type="entry name" value="PROTEIN_KINASE_DOM"/>
    <property type="match status" value="1"/>
</dbReference>
<evidence type="ECO:0000256" key="8">
    <source>
        <dbReference type="SAM" id="MobiDB-lite"/>
    </source>
</evidence>
<dbReference type="Gene3D" id="1.20.1440.180">
    <property type="entry name" value="KEN domain"/>
    <property type="match status" value="1"/>
</dbReference>
<feature type="compositionally biased region" description="Basic residues" evidence="8">
    <location>
        <begin position="479"/>
        <end position="491"/>
    </location>
</feature>
<dbReference type="EC" id="2.7.11.1" evidence="1"/>
<dbReference type="SMART" id="SM00580">
    <property type="entry name" value="PUG"/>
    <property type="match status" value="1"/>
</dbReference>
<keyword evidence="3" id="KW-0808">Transferase</keyword>
<dbReference type="InterPro" id="IPR045133">
    <property type="entry name" value="IRE1/2-like"/>
</dbReference>
<dbReference type="Pfam" id="PF00069">
    <property type="entry name" value="Pkinase"/>
    <property type="match status" value="1"/>
</dbReference>
<dbReference type="GO" id="GO:0036498">
    <property type="term" value="P:IRE1-mediated unfolded protein response"/>
    <property type="evidence" value="ECO:0000318"/>
    <property type="project" value="GO_Central"/>
</dbReference>
<dbReference type="GO" id="GO:0051082">
    <property type="term" value="F:unfolded protein binding"/>
    <property type="evidence" value="ECO:0000318"/>
    <property type="project" value="GO_Central"/>
</dbReference>
<accession>A0A2A6B8X3</accession>
<dbReference type="Gene3D" id="3.30.200.20">
    <property type="entry name" value="Phosphorylase Kinase, domain 1"/>
    <property type="match status" value="1"/>
</dbReference>
<evidence type="ECO:0000256" key="5">
    <source>
        <dbReference type="ARBA" id="ARBA00022741"/>
    </source>
</evidence>
<protein>
    <recommendedName>
        <fullName evidence="1">non-specific serine/threonine protein kinase</fullName>
        <ecNumber evidence="1">2.7.11.1</ecNumber>
    </recommendedName>
</protein>
<evidence type="ECO:0000256" key="2">
    <source>
        <dbReference type="ARBA" id="ARBA00022527"/>
    </source>
</evidence>
<dbReference type="InterPro" id="IPR011009">
    <property type="entry name" value="Kinase-like_dom_sf"/>
</dbReference>
<evidence type="ECO:0000256" key="6">
    <source>
        <dbReference type="ARBA" id="ARBA00022777"/>
    </source>
</evidence>
<dbReference type="PANTHER" id="PTHR13954:SF6">
    <property type="entry name" value="NON-SPECIFIC SERINE_THREONINE PROTEIN KINASE"/>
    <property type="match status" value="1"/>
</dbReference>
<feature type="region of interest" description="Disordered" evidence="8">
    <location>
        <begin position="461"/>
        <end position="513"/>
    </location>
</feature>
<dbReference type="GO" id="GO:0004521">
    <property type="term" value="F:RNA endonuclease activity"/>
    <property type="evidence" value="ECO:0000318"/>
    <property type="project" value="GO_Central"/>
</dbReference>
<keyword evidence="5" id="KW-0547">Nucleotide-binding</keyword>
<dbReference type="GO" id="GO:0005783">
    <property type="term" value="C:endoplasmic reticulum"/>
    <property type="evidence" value="ECO:0000318"/>
    <property type="project" value="GO_Central"/>
</dbReference>
<dbReference type="Proteomes" id="UP000005239">
    <property type="component" value="Unassembled WGS sequence"/>
</dbReference>
<keyword evidence="7" id="KW-0067">ATP-binding</keyword>
<dbReference type="Gene3D" id="1.10.510.10">
    <property type="entry name" value="Transferase(Phosphotransferase) domain 1"/>
    <property type="match status" value="1"/>
</dbReference>
<keyword evidence="2" id="KW-0723">Serine/threonine-protein kinase</keyword>
<dbReference type="AlphaFoldDB" id="A0A2A6B8X3"/>
<dbReference type="PROSITE" id="PS51392">
    <property type="entry name" value="KEN"/>
    <property type="match status" value="1"/>
</dbReference>
<dbReference type="GO" id="GO:0070059">
    <property type="term" value="P:intrinsic apoptotic signaling pathway in response to endoplasmic reticulum stress"/>
    <property type="evidence" value="ECO:0000318"/>
    <property type="project" value="GO_Central"/>
</dbReference>
<organism evidence="9 10">
    <name type="scientific">Pristionchus pacificus</name>
    <name type="common">Parasitic nematode worm</name>
    <dbReference type="NCBI Taxonomy" id="54126"/>
    <lineage>
        <taxon>Eukaryota</taxon>
        <taxon>Metazoa</taxon>
        <taxon>Ecdysozoa</taxon>
        <taxon>Nematoda</taxon>
        <taxon>Chromadorea</taxon>
        <taxon>Rhabditida</taxon>
        <taxon>Rhabditina</taxon>
        <taxon>Diplogasteromorpha</taxon>
        <taxon>Diplogasteroidea</taxon>
        <taxon>Neodiplogasteridae</taxon>
        <taxon>Pristionchus</taxon>
    </lineage>
</organism>
<feature type="compositionally biased region" description="Basic and acidic residues" evidence="8">
    <location>
        <begin position="500"/>
        <end position="513"/>
    </location>
</feature>
<dbReference type="FunFam" id="3.30.200.20:FF:000077">
    <property type="entry name" value="Putative Serine/threonine-protein kinase/endoribonuclease IRE1"/>
    <property type="match status" value="1"/>
</dbReference>
<gene>
    <name evidence="9" type="primary">WBGene00273905</name>
</gene>
<dbReference type="SMART" id="SM00220">
    <property type="entry name" value="S_TKc"/>
    <property type="match status" value="1"/>
</dbReference>
<evidence type="ECO:0000313" key="9">
    <source>
        <dbReference type="EnsemblMetazoa" id="PPA35536.1"/>
    </source>
</evidence>
<keyword evidence="6" id="KW-0418">Kinase</keyword>
<name>A0A2A6B8X3_PRIPA</name>
<dbReference type="GO" id="GO:0004674">
    <property type="term" value="F:protein serine/threonine kinase activity"/>
    <property type="evidence" value="ECO:0000318"/>
    <property type="project" value="GO_Central"/>
</dbReference>
<reference evidence="9" key="2">
    <citation type="submission" date="2022-06" db="UniProtKB">
        <authorList>
            <consortium name="EnsemblMetazoa"/>
        </authorList>
    </citation>
    <scope>IDENTIFICATION</scope>
    <source>
        <strain evidence="9">PS312</strain>
    </source>
</reference>
<dbReference type="PANTHER" id="PTHR13954">
    <property type="entry name" value="IRE1-RELATED"/>
    <property type="match status" value="1"/>
</dbReference>
<dbReference type="InterPro" id="IPR010513">
    <property type="entry name" value="KEN_dom"/>
</dbReference>
<dbReference type="InterPro" id="IPR038357">
    <property type="entry name" value="KEN_sf"/>
</dbReference>
<evidence type="ECO:0000256" key="3">
    <source>
        <dbReference type="ARBA" id="ARBA00022679"/>
    </source>
</evidence>
<keyword evidence="4" id="KW-0732">Signal</keyword>
<keyword evidence="10" id="KW-1185">Reference proteome</keyword>
<dbReference type="InterPro" id="IPR008271">
    <property type="entry name" value="Ser/Thr_kinase_AS"/>
</dbReference>
<accession>A0A8R1YPW1</accession>
<dbReference type="GO" id="GO:0005524">
    <property type="term" value="F:ATP binding"/>
    <property type="evidence" value="ECO:0007669"/>
    <property type="project" value="UniProtKB-KW"/>
</dbReference>
<evidence type="ECO:0000313" key="10">
    <source>
        <dbReference type="Proteomes" id="UP000005239"/>
    </source>
</evidence>
<proteinExistence type="predicted"/>
<evidence type="ECO:0000256" key="1">
    <source>
        <dbReference type="ARBA" id="ARBA00012513"/>
    </source>
</evidence>
<dbReference type="Pfam" id="PF06479">
    <property type="entry name" value="Ribonuc_2-5A"/>
    <property type="match status" value="1"/>
</dbReference>
<dbReference type="SUPFAM" id="SSF56112">
    <property type="entry name" value="Protein kinase-like (PK-like)"/>
    <property type="match status" value="1"/>
</dbReference>
<sequence length="513" mass="58560">MFFSLISGSISMIRDAVTREMIGKQREVAPVVAHSAFKPKKGWIIVGKIQYDTKIELGSGSGGTIVFRGTYAEREVAVKRVLKQNVQLATREVKALIESDSDDNVIRYFDSETDNLFRYLVLELCIGSLSDYVENRKPEISLTSEEILRQATKGLSHLHSLKIVHRDLKPSNILFSTRGGTVRAVISDFGLCKKIKPDMNSLSSGSGIVGSMGWMSPEALKLQSTSFPTDIFSIGLVFYYVLTGGSHPYGEHYQRSSNIVEGKYSLIGLKTAESRRLISLALTHSPISRPKASEILSDPFFWENKERLDFFCEASDRFVGEDFKSLLSKRIMKNGKKIKQHVKTNWTNELCDELKNYVQTENDKFHPYTEWSLRDLIRLIRNLKHHYWDLPDSVRSSIGENINKLDEYFTGRFPHLLLHVYEAMEWCSDEPAFQHYYSDEIKTRMESERRQAMYTTGESYTKKVRPDSGMPTAPQIPKKSQHAKAPVHPKYRTSEIMSTPRKDSGSIEKENLP</sequence>
<dbReference type="GO" id="GO:0006397">
    <property type="term" value="P:mRNA processing"/>
    <property type="evidence" value="ECO:0007669"/>
    <property type="project" value="InterPro"/>
</dbReference>
<evidence type="ECO:0000256" key="4">
    <source>
        <dbReference type="ARBA" id="ARBA00022729"/>
    </source>
</evidence>
<evidence type="ECO:0000256" key="7">
    <source>
        <dbReference type="ARBA" id="ARBA00022840"/>
    </source>
</evidence>
<dbReference type="PROSITE" id="PS00108">
    <property type="entry name" value="PROTEIN_KINASE_ST"/>
    <property type="match status" value="1"/>
</dbReference>
<reference evidence="10" key="1">
    <citation type="journal article" date="2008" name="Nat. Genet.">
        <title>The Pristionchus pacificus genome provides a unique perspective on nematode lifestyle and parasitism.</title>
        <authorList>
            <person name="Dieterich C."/>
            <person name="Clifton S.W."/>
            <person name="Schuster L.N."/>
            <person name="Chinwalla A."/>
            <person name="Delehaunty K."/>
            <person name="Dinkelacker I."/>
            <person name="Fulton L."/>
            <person name="Fulton R."/>
            <person name="Godfrey J."/>
            <person name="Minx P."/>
            <person name="Mitreva M."/>
            <person name="Roeseler W."/>
            <person name="Tian H."/>
            <person name="Witte H."/>
            <person name="Yang S.P."/>
            <person name="Wilson R.K."/>
            <person name="Sommer R.J."/>
        </authorList>
    </citation>
    <scope>NUCLEOTIDE SEQUENCE [LARGE SCALE GENOMIC DNA]</scope>
    <source>
        <strain evidence="10">PS312</strain>
    </source>
</reference>
<dbReference type="InterPro" id="IPR000719">
    <property type="entry name" value="Prot_kinase_dom"/>
</dbReference>
<dbReference type="EnsemblMetazoa" id="PPA35536.1">
    <property type="protein sequence ID" value="PPA35536.1"/>
    <property type="gene ID" value="WBGene00273905"/>
</dbReference>